<keyword evidence="4" id="KW-0804">Transcription</keyword>
<dbReference type="PANTHER" id="PTHR43133">
    <property type="entry name" value="RNA POLYMERASE ECF-TYPE SIGMA FACTO"/>
    <property type="match status" value="1"/>
</dbReference>
<dbReference type="Pfam" id="PF08281">
    <property type="entry name" value="Sigma70_r4_2"/>
    <property type="match status" value="1"/>
</dbReference>
<dbReference type="InterPro" id="IPR013324">
    <property type="entry name" value="RNA_pol_sigma_r3/r4-like"/>
</dbReference>
<dbReference type="Proteomes" id="UP000248326">
    <property type="component" value="Unassembled WGS sequence"/>
</dbReference>
<dbReference type="InterPro" id="IPR013325">
    <property type="entry name" value="RNA_pol_sigma_r2"/>
</dbReference>
<dbReference type="SUPFAM" id="SSF88659">
    <property type="entry name" value="Sigma3 and sigma4 domains of RNA polymerase sigma factors"/>
    <property type="match status" value="1"/>
</dbReference>
<accession>A0A318SDD2</accession>
<dbReference type="AlphaFoldDB" id="A0A318SDD2"/>
<dbReference type="PANTHER" id="PTHR43133:SF62">
    <property type="entry name" value="RNA POLYMERASE SIGMA FACTOR SIGZ"/>
    <property type="match status" value="1"/>
</dbReference>
<dbReference type="InterPro" id="IPR013249">
    <property type="entry name" value="RNA_pol_sigma70_r4_t2"/>
</dbReference>
<organism evidence="7 8">
    <name type="scientific">Deinococcus yavapaiensis KR-236</name>
    <dbReference type="NCBI Taxonomy" id="694435"/>
    <lineage>
        <taxon>Bacteria</taxon>
        <taxon>Thermotogati</taxon>
        <taxon>Deinococcota</taxon>
        <taxon>Deinococci</taxon>
        <taxon>Deinococcales</taxon>
        <taxon>Deinococcaceae</taxon>
        <taxon>Deinococcus</taxon>
    </lineage>
</organism>
<sequence>MDDTDERLIERMAMRDEGALEELHRRYASYFMALAWRVLHDADLARECVQDAFLSAWNAAPRFDPSRASGKTWLVTIAHRRALTAYRDRPQAGLPIEEWDAPTNSPNLDEQYVVKRAVDTLDTEERRLVELAFYQGYSHSELAVLTGKPLGTVKSKLRGALAHLRTYFKDEPGKEVSRGD</sequence>
<dbReference type="OrthoDB" id="9784272at2"/>
<name>A0A318SDD2_9DEIO</name>
<dbReference type="EMBL" id="QJSX01000004">
    <property type="protein sequence ID" value="PYE54911.1"/>
    <property type="molecule type" value="Genomic_DNA"/>
</dbReference>
<proteinExistence type="inferred from homology"/>
<dbReference type="RefSeq" id="WP_110886021.1">
    <property type="nucleotide sequence ID" value="NZ_QJSX01000004.1"/>
</dbReference>
<dbReference type="Gene3D" id="1.10.1740.10">
    <property type="match status" value="1"/>
</dbReference>
<dbReference type="CDD" id="cd06171">
    <property type="entry name" value="Sigma70_r4"/>
    <property type="match status" value="1"/>
</dbReference>
<keyword evidence="8" id="KW-1185">Reference proteome</keyword>
<reference evidence="7 8" key="1">
    <citation type="submission" date="2018-06" db="EMBL/GenBank/DDBJ databases">
        <title>Genomic Encyclopedia of Type Strains, Phase IV (KMG-IV): sequencing the most valuable type-strain genomes for metagenomic binning, comparative biology and taxonomic classification.</title>
        <authorList>
            <person name="Goeker M."/>
        </authorList>
    </citation>
    <scope>NUCLEOTIDE SEQUENCE [LARGE SCALE GENOMIC DNA]</scope>
    <source>
        <strain evidence="7 8">DSM 18048</strain>
    </source>
</reference>
<dbReference type="Gene3D" id="1.10.10.10">
    <property type="entry name" value="Winged helix-like DNA-binding domain superfamily/Winged helix DNA-binding domain"/>
    <property type="match status" value="1"/>
</dbReference>
<comment type="caution">
    <text evidence="7">The sequence shown here is derived from an EMBL/GenBank/DDBJ whole genome shotgun (WGS) entry which is preliminary data.</text>
</comment>
<dbReference type="GO" id="GO:0006352">
    <property type="term" value="P:DNA-templated transcription initiation"/>
    <property type="evidence" value="ECO:0007669"/>
    <property type="project" value="InterPro"/>
</dbReference>
<keyword evidence="3" id="KW-0731">Sigma factor</keyword>
<dbReference type="Pfam" id="PF04542">
    <property type="entry name" value="Sigma70_r2"/>
    <property type="match status" value="1"/>
</dbReference>
<dbReference type="GO" id="GO:0016987">
    <property type="term" value="F:sigma factor activity"/>
    <property type="evidence" value="ECO:0007669"/>
    <property type="project" value="UniProtKB-KW"/>
</dbReference>
<dbReference type="GO" id="GO:0003677">
    <property type="term" value="F:DNA binding"/>
    <property type="evidence" value="ECO:0007669"/>
    <property type="project" value="InterPro"/>
</dbReference>
<dbReference type="InterPro" id="IPR039425">
    <property type="entry name" value="RNA_pol_sigma-70-like"/>
</dbReference>
<feature type="domain" description="RNA polymerase sigma factor 70 region 4 type 2" evidence="6">
    <location>
        <begin position="115"/>
        <end position="164"/>
    </location>
</feature>
<evidence type="ECO:0000313" key="8">
    <source>
        <dbReference type="Proteomes" id="UP000248326"/>
    </source>
</evidence>
<dbReference type="InterPro" id="IPR007627">
    <property type="entry name" value="RNA_pol_sigma70_r2"/>
</dbReference>
<comment type="similarity">
    <text evidence="1">Belongs to the sigma-70 factor family. ECF subfamily.</text>
</comment>
<evidence type="ECO:0000313" key="7">
    <source>
        <dbReference type="EMBL" id="PYE54911.1"/>
    </source>
</evidence>
<dbReference type="InterPro" id="IPR014284">
    <property type="entry name" value="RNA_pol_sigma-70_dom"/>
</dbReference>
<dbReference type="NCBIfam" id="TIGR02937">
    <property type="entry name" value="sigma70-ECF"/>
    <property type="match status" value="1"/>
</dbReference>
<feature type="domain" description="RNA polymerase sigma-70 region 2" evidence="5">
    <location>
        <begin position="23"/>
        <end position="89"/>
    </location>
</feature>
<dbReference type="SUPFAM" id="SSF88946">
    <property type="entry name" value="Sigma2 domain of RNA polymerase sigma factors"/>
    <property type="match status" value="1"/>
</dbReference>
<evidence type="ECO:0000259" key="6">
    <source>
        <dbReference type="Pfam" id="PF08281"/>
    </source>
</evidence>
<gene>
    <name evidence="7" type="ORF">DES52_104184</name>
</gene>
<evidence type="ECO:0000256" key="3">
    <source>
        <dbReference type="ARBA" id="ARBA00023082"/>
    </source>
</evidence>
<evidence type="ECO:0000259" key="5">
    <source>
        <dbReference type="Pfam" id="PF04542"/>
    </source>
</evidence>
<evidence type="ECO:0000256" key="4">
    <source>
        <dbReference type="ARBA" id="ARBA00023163"/>
    </source>
</evidence>
<evidence type="ECO:0000256" key="2">
    <source>
        <dbReference type="ARBA" id="ARBA00023015"/>
    </source>
</evidence>
<dbReference type="InterPro" id="IPR036388">
    <property type="entry name" value="WH-like_DNA-bd_sf"/>
</dbReference>
<evidence type="ECO:0000256" key="1">
    <source>
        <dbReference type="ARBA" id="ARBA00010641"/>
    </source>
</evidence>
<protein>
    <submittedName>
        <fullName evidence="7">RNA polymerase RpoE-like sigma-24 subunit</fullName>
    </submittedName>
</protein>
<keyword evidence="2" id="KW-0805">Transcription regulation</keyword>